<feature type="domain" description="Protein kinase" evidence="8">
    <location>
        <begin position="14"/>
        <end position="270"/>
    </location>
</feature>
<comment type="similarity">
    <text evidence="7">Belongs to the protein kinase superfamily.</text>
</comment>
<dbReference type="EMBL" id="JAPXFL010000008">
    <property type="protein sequence ID" value="KAK9503197.1"/>
    <property type="molecule type" value="Genomic_DNA"/>
</dbReference>
<keyword evidence="2" id="KW-0808">Transferase</keyword>
<comment type="caution">
    <text evidence="10">The sequence shown here is derived from an EMBL/GenBank/DDBJ whole genome shotgun (WGS) entry which is preliminary data.</text>
</comment>
<keyword evidence="1 7" id="KW-0723">Serine/threonine-protein kinase</keyword>
<evidence type="ECO:0000256" key="1">
    <source>
        <dbReference type="ARBA" id="ARBA00022527"/>
    </source>
</evidence>
<proteinExistence type="inferred from homology"/>
<gene>
    <name evidence="10" type="ORF">O3M35_011817</name>
</gene>
<dbReference type="GO" id="GO:0005829">
    <property type="term" value="C:cytosol"/>
    <property type="evidence" value="ECO:0007669"/>
    <property type="project" value="TreeGrafter"/>
</dbReference>
<dbReference type="PROSITE" id="PS51285">
    <property type="entry name" value="AGC_KINASE_CTER"/>
    <property type="match status" value="1"/>
</dbReference>
<reference evidence="10 11" key="1">
    <citation type="submission" date="2022-12" db="EMBL/GenBank/DDBJ databases">
        <title>Chromosome-level genome assembly of true bugs.</title>
        <authorList>
            <person name="Ma L."/>
            <person name="Li H."/>
        </authorList>
    </citation>
    <scope>NUCLEOTIDE SEQUENCE [LARGE SCALE GENOMIC DNA]</scope>
    <source>
        <strain evidence="10">Lab_2022b</strain>
    </source>
</reference>
<name>A0AAW1CY03_9HEMI</name>
<dbReference type="Pfam" id="PF00069">
    <property type="entry name" value="Pkinase"/>
    <property type="match status" value="1"/>
</dbReference>
<evidence type="ECO:0000256" key="5">
    <source>
        <dbReference type="ARBA" id="ARBA00022840"/>
    </source>
</evidence>
<dbReference type="PANTHER" id="PTHR24353">
    <property type="entry name" value="CYCLIC NUCLEOTIDE-DEPENDENT PROTEIN KINASE"/>
    <property type="match status" value="1"/>
</dbReference>
<dbReference type="InterPro" id="IPR008271">
    <property type="entry name" value="Ser/Thr_kinase_AS"/>
</dbReference>
<dbReference type="Gene3D" id="1.10.510.10">
    <property type="entry name" value="Transferase(Phosphotransferase) domain 1"/>
    <property type="match status" value="1"/>
</dbReference>
<dbReference type="PROSITE" id="PS00107">
    <property type="entry name" value="PROTEIN_KINASE_ATP"/>
    <property type="match status" value="1"/>
</dbReference>
<dbReference type="GO" id="GO:0005952">
    <property type="term" value="C:cAMP-dependent protein kinase complex"/>
    <property type="evidence" value="ECO:0007669"/>
    <property type="project" value="TreeGrafter"/>
</dbReference>
<dbReference type="InterPro" id="IPR000961">
    <property type="entry name" value="AGC-kinase_C"/>
</dbReference>
<dbReference type="InterPro" id="IPR017441">
    <property type="entry name" value="Protein_kinase_ATP_BS"/>
</dbReference>
<evidence type="ECO:0000256" key="3">
    <source>
        <dbReference type="ARBA" id="ARBA00022741"/>
    </source>
</evidence>
<feature type="domain" description="AGC-kinase C-terminal" evidence="9">
    <location>
        <begin position="271"/>
        <end position="307"/>
    </location>
</feature>
<dbReference type="AlphaFoldDB" id="A0AAW1CY03"/>
<dbReference type="GO" id="GO:0004691">
    <property type="term" value="F:cAMP-dependent protein kinase activity"/>
    <property type="evidence" value="ECO:0007669"/>
    <property type="project" value="TreeGrafter"/>
</dbReference>
<organism evidence="10 11">
    <name type="scientific">Rhynocoris fuscipes</name>
    <dbReference type="NCBI Taxonomy" id="488301"/>
    <lineage>
        <taxon>Eukaryota</taxon>
        <taxon>Metazoa</taxon>
        <taxon>Ecdysozoa</taxon>
        <taxon>Arthropoda</taxon>
        <taxon>Hexapoda</taxon>
        <taxon>Insecta</taxon>
        <taxon>Pterygota</taxon>
        <taxon>Neoptera</taxon>
        <taxon>Paraneoptera</taxon>
        <taxon>Hemiptera</taxon>
        <taxon>Heteroptera</taxon>
        <taxon>Panheteroptera</taxon>
        <taxon>Cimicomorpha</taxon>
        <taxon>Reduviidae</taxon>
        <taxon>Harpactorinae</taxon>
        <taxon>Harpactorini</taxon>
        <taxon>Rhynocoris</taxon>
    </lineage>
</organism>
<dbReference type="GO" id="GO:0005524">
    <property type="term" value="F:ATP binding"/>
    <property type="evidence" value="ECO:0007669"/>
    <property type="project" value="UniProtKB-UniRule"/>
</dbReference>
<feature type="binding site" evidence="6">
    <location>
        <position position="43"/>
    </location>
    <ligand>
        <name>ATP</name>
        <dbReference type="ChEBI" id="CHEBI:30616"/>
    </ligand>
</feature>
<dbReference type="InterPro" id="IPR011009">
    <property type="entry name" value="Kinase-like_dom_sf"/>
</dbReference>
<evidence type="ECO:0000256" key="7">
    <source>
        <dbReference type="RuleBase" id="RU000304"/>
    </source>
</evidence>
<dbReference type="PROSITE" id="PS00108">
    <property type="entry name" value="PROTEIN_KINASE_ST"/>
    <property type="match status" value="1"/>
</dbReference>
<evidence type="ECO:0000259" key="8">
    <source>
        <dbReference type="PROSITE" id="PS50011"/>
    </source>
</evidence>
<dbReference type="Gene3D" id="3.30.200.20">
    <property type="entry name" value="Phosphorylase Kinase, domain 1"/>
    <property type="match status" value="1"/>
</dbReference>
<evidence type="ECO:0000256" key="4">
    <source>
        <dbReference type="ARBA" id="ARBA00022777"/>
    </source>
</evidence>
<dbReference type="InterPro" id="IPR000719">
    <property type="entry name" value="Prot_kinase_dom"/>
</dbReference>
<evidence type="ECO:0000256" key="2">
    <source>
        <dbReference type="ARBA" id="ARBA00022679"/>
    </source>
</evidence>
<accession>A0AAW1CY03</accession>
<sequence>MEKKKIKFSSRKEFKFVTEIGRGSYGRVALVIKRDSGRYYAAKFISRKVLRRKEIKKYVMNERNIMYSIRFTFTVYLEYFIQDSMNLYFILPVALGGNLDSLIKNNGKLTENSAKFYAAQIVLALEYLHYMSIIYRDLKPGNILLDHFGFIKLTDFGFSKILKVDRTYTMCGTAEYLAPEIILGHGYNLAADWWSFGVVIYELCTGNTPFYARFKPQLFNRITTVDYYCPNYFTDSIQMLLWNIFQLDIERRFGTRIGHGVQDIKDHDWFSKIHWLLLANRRIDPPYLPVVNLHISSQCPSTSLSME</sequence>
<keyword evidence="4" id="KW-0418">Kinase</keyword>
<dbReference type="PANTHER" id="PTHR24353:SF152">
    <property type="entry name" value="UT01108P-RELATED"/>
    <property type="match status" value="1"/>
</dbReference>
<evidence type="ECO:0000259" key="9">
    <source>
        <dbReference type="PROSITE" id="PS51285"/>
    </source>
</evidence>
<dbReference type="FunFam" id="1.10.510.10:FF:000210">
    <property type="entry name" value="Non-specific serine/threonine protein kinase"/>
    <property type="match status" value="1"/>
</dbReference>
<dbReference type="GO" id="GO:0005634">
    <property type="term" value="C:nucleus"/>
    <property type="evidence" value="ECO:0007669"/>
    <property type="project" value="TreeGrafter"/>
</dbReference>
<dbReference type="Proteomes" id="UP001461498">
    <property type="component" value="Unassembled WGS sequence"/>
</dbReference>
<evidence type="ECO:0000256" key="6">
    <source>
        <dbReference type="PROSITE-ProRule" id="PRU10141"/>
    </source>
</evidence>
<evidence type="ECO:0000313" key="11">
    <source>
        <dbReference type="Proteomes" id="UP001461498"/>
    </source>
</evidence>
<protein>
    <submittedName>
        <fullName evidence="10">Uncharacterized protein</fullName>
    </submittedName>
</protein>
<evidence type="ECO:0000313" key="10">
    <source>
        <dbReference type="EMBL" id="KAK9503197.1"/>
    </source>
</evidence>
<keyword evidence="5 6" id="KW-0067">ATP-binding</keyword>
<dbReference type="PROSITE" id="PS50011">
    <property type="entry name" value="PROTEIN_KINASE_DOM"/>
    <property type="match status" value="1"/>
</dbReference>
<keyword evidence="3 6" id="KW-0547">Nucleotide-binding</keyword>
<dbReference type="SUPFAM" id="SSF56112">
    <property type="entry name" value="Protein kinase-like (PK-like)"/>
    <property type="match status" value="1"/>
</dbReference>
<keyword evidence="11" id="KW-1185">Reference proteome</keyword>
<dbReference type="SMART" id="SM00220">
    <property type="entry name" value="S_TKc"/>
    <property type="match status" value="1"/>
</dbReference>